<dbReference type="Pfam" id="PF02538">
    <property type="entry name" value="Hydantoinase_B"/>
    <property type="match status" value="1"/>
</dbReference>
<comment type="similarity">
    <text evidence="1">Belongs to the oxoprolinase family.</text>
</comment>
<dbReference type="Pfam" id="PF05378">
    <property type="entry name" value="Hydant_A_N"/>
    <property type="match status" value="1"/>
</dbReference>
<evidence type="ECO:0000259" key="2">
    <source>
        <dbReference type="Pfam" id="PF01968"/>
    </source>
</evidence>
<dbReference type="InterPro" id="IPR008040">
    <property type="entry name" value="Hydant_A_N"/>
</dbReference>
<dbReference type="InterPro" id="IPR045079">
    <property type="entry name" value="Oxoprolinase-like"/>
</dbReference>
<dbReference type="InterPro" id="IPR003692">
    <property type="entry name" value="Hydantoinase_B"/>
</dbReference>
<evidence type="ECO:0000313" key="6">
    <source>
        <dbReference type="Proteomes" id="UP000557307"/>
    </source>
</evidence>
<gene>
    <name evidence="5" type="ORF">HNQ92_001416</name>
</gene>
<dbReference type="PANTHER" id="PTHR11365:SF23">
    <property type="entry name" value="HYPOTHETICAL 5-OXOPROLINASE (EUROFUNG)-RELATED"/>
    <property type="match status" value="1"/>
</dbReference>
<name>A0A840TTG7_9BACT</name>
<evidence type="ECO:0000313" key="5">
    <source>
        <dbReference type="EMBL" id="MBB5283290.1"/>
    </source>
</evidence>
<keyword evidence="6" id="KW-1185">Reference proteome</keyword>
<evidence type="ECO:0000256" key="1">
    <source>
        <dbReference type="ARBA" id="ARBA00010403"/>
    </source>
</evidence>
<proteinExistence type="inferred from homology"/>
<dbReference type="PANTHER" id="PTHR11365">
    <property type="entry name" value="5-OXOPROLINASE RELATED"/>
    <property type="match status" value="1"/>
</dbReference>
<organism evidence="5 6">
    <name type="scientific">Rhabdobacter roseus</name>
    <dbReference type="NCBI Taxonomy" id="1655419"/>
    <lineage>
        <taxon>Bacteria</taxon>
        <taxon>Pseudomonadati</taxon>
        <taxon>Bacteroidota</taxon>
        <taxon>Cytophagia</taxon>
        <taxon>Cytophagales</taxon>
        <taxon>Cytophagaceae</taxon>
        <taxon>Rhabdobacter</taxon>
    </lineage>
</organism>
<dbReference type="AlphaFoldDB" id="A0A840TTG7"/>
<comment type="caution">
    <text evidence="5">The sequence shown here is derived from an EMBL/GenBank/DDBJ whole genome shotgun (WGS) entry which is preliminary data.</text>
</comment>
<dbReference type="GO" id="GO:0005829">
    <property type="term" value="C:cytosol"/>
    <property type="evidence" value="ECO:0007669"/>
    <property type="project" value="TreeGrafter"/>
</dbReference>
<dbReference type="GO" id="GO:0006749">
    <property type="term" value="P:glutathione metabolic process"/>
    <property type="evidence" value="ECO:0007669"/>
    <property type="project" value="TreeGrafter"/>
</dbReference>
<accession>A0A840TTG7</accession>
<protein>
    <submittedName>
        <fullName evidence="5">5-oxoprolinase (ATP-hydrolyzing)</fullName>
        <ecNumber evidence="5">3.5.2.9</ecNumber>
    </submittedName>
</protein>
<feature type="domain" description="Hydantoinase B/oxoprolinase" evidence="3">
    <location>
        <begin position="745"/>
        <end position="1254"/>
    </location>
</feature>
<dbReference type="InterPro" id="IPR002821">
    <property type="entry name" value="Hydantoinase_A"/>
</dbReference>
<reference evidence="5 6" key="1">
    <citation type="submission" date="2020-08" db="EMBL/GenBank/DDBJ databases">
        <title>Genomic Encyclopedia of Type Strains, Phase IV (KMG-IV): sequencing the most valuable type-strain genomes for metagenomic binning, comparative biology and taxonomic classification.</title>
        <authorList>
            <person name="Goeker M."/>
        </authorList>
    </citation>
    <scope>NUCLEOTIDE SEQUENCE [LARGE SCALE GENOMIC DNA]</scope>
    <source>
        <strain evidence="5 6">DSM 105074</strain>
    </source>
</reference>
<dbReference type="EC" id="3.5.2.9" evidence="5"/>
<feature type="domain" description="Hydantoinase A/oxoprolinase" evidence="2">
    <location>
        <begin position="273"/>
        <end position="551"/>
    </location>
</feature>
<keyword evidence="5" id="KW-0378">Hydrolase</keyword>
<feature type="domain" description="Hydantoinase/oxoprolinase N-terminal" evidence="4">
    <location>
        <begin position="136"/>
        <end position="253"/>
    </location>
</feature>
<dbReference type="GO" id="GO:0017168">
    <property type="term" value="F:5-oxoprolinase (ATP-hydrolyzing) activity"/>
    <property type="evidence" value="ECO:0007669"/>
    <property type="project" value="UniProtKB-EC"/>
</dbReference>
<dbReference type="EMBL" id="JACHGF010000002">
    <property type="protein sequence ID" value="MBB5283290.1"/>
    <property type="molecule type" value="Genomic_DNA"/>
</dbReference>
<dbReference type="Pfam" id="PF01968">
    <property type="entry name" value="Hydantoinase_A"/>
    <property type="match status" value="1"/>
</dbReference>
<evidence type="ECO:0000259" key="4">
    <source>
        <dbReference type="Pfam" id="PF05378"/>
    </source>
</evidence>
<sequence length="1257" mass="137124">MSETPRWKIWIDTGGTFTDCLGIDPQGQTHRAKVLSSGYLKGRLVRKIDSFVFEFDAPWAYPSRLLEGYWLLAPESGQRSKLLSINYLQKTLILEDNLTPLTNTDFVLTRHEEAPVLATRLVTQTALGDRFPELDMRLGTTKGTNALLERKGAKTLLVATKGFGDVLRIGTQQRPHLFQLAIPEPTLLYDSVLEIDQRVAADGTVLKAIGDAQLQEVRAYCQKHGFESVAVSLLNAYQNPEPEHQIANYLRRAGVRYLSPATQLSASIHYLRRTQTAVVNAYLAPVLDSYLTNIRSVLGDASIQVMTSAGGLVGLEAFNAKDSLLSGPAGGLVAATHLAKRLGYERVLTFDMGGTSTDAARIQGRADLRYLTQIEGLEIHNPTLDIETVAAGGGSICWFDGFALRVGPESAGAQPGPACYGAGGPLTLTDVNLLMGKLDTARFGIPIQYAAAAEALGVLREQIRSRTGQSLPEQEILTGLERIANEKMAEAIRRISVARGVDPKEYALLTFGGAGGLHGCQLADLLGITTVLVPYDAGLLSAYGMGQARISRIVSRQVFRRWPEVVDQVPFFLEELHQEALAALRQEGIQEVEPGFCSLFMRYAGQESSLEVPYEAGQSLARFEELYQTQFGYLPAGRVVELESIRLMVREKSPAEVPLPTVQTKIPASPVRQLVSPYFPEEKVHVFDWDQLPAGSTLAGPASLLNSTSTTYVPAGWALTIQEEGHAILTRAQAPLARPAAQAEEIELELFTNRFASIALEMGAQLQRTAFSVNVKERLDFSCALLDAEGELLVNAPHIPVHLGSLGICARLVRDYIRLGPGDVVITNHPKYGGSHLPDVTLLAGVFTQANACVGYVINRAHHAEIGGTKPGSMPPDALHLHEEGVVILPQYLVKAGEVQWETLRALFTQAPYPTRTYAENEADIIAALSSLRSGQRLLLKLVAEQGVEKVAFYMQRLKENAYEQLRQALLPYLGPKLRAVEYLDDGHRIALQVTVTEQKLHIDFQGTSHVHPKNLNANISILYSALLYVLRLLVNKDIPLNEGLLRNLELSLPPDSFLHPLFDDDPQKCPAVVGGNTEVSQRLVDTLLKAFGLAACSQGTMNNLLFGNAHFGYYETIGGGAGAGPGFHGRSGVHQHMTNTRITDPEELERRYPVRLVRFGIRASSGGAGKWRGGDGIVRELEFLEELEITFIGQHNNFSPYGLACGAPGLSSQALIIRRDGRSELCPGMCSSWVQPGDRLLIQTPGGGGYGEPESQ</sequence>
<dbReference type="RefSeq" id="WP_184172558.1">
    <property type="nucleotide sequence ID" value="NZ_JACHGF010000002.1"/>
</dbReference>
<dbReference type="Proteomes" id="UP000557307">
    <property type="component" value="Unassembled WGS sequence"/>
</dbReference>
<evidence type="ECO:0000259" key="3">
    <source>
        <dbReference type="Pfam" id="PF02538"/>
    </source>
</evidence>